<protein>
    <submittedName>
        <fullName evidence="1">Uncharacterized protein</fullName>
    </submittedName>
</protein>
<comment type="caution">
    <text evidence="1">The sequence shown here is derived from an EMBL/GenBank/DDBJ whole genome shotgun (WGS) entry which is preliminary data.</text>
</comment>
<reference evidence="1" key="2">
    <citation type="submission" date="2021-04" db="EMBL/GenBank/DDBJ databases">
        <authorList>
            <person name="Gilroy R."/>
        </authorList>
    </citation>
    <scope>NUCLEOTIDE SEQUENCE</scope>
    <source>
        <strain evidence="1">CHK165-2605</strain>
    </source>
</reference>
<gene>
    <name evidence="1" type="ORF">H9756_03005</name>
</gene>
<organism evidence="1 2">
    <name type="scientific">Candidatus Mediterraneibacter gallistercoris</name>
    <dbReference type="NCBI Taxonomy" id="2838671"/>
    <lineage>
        <taxon>Bacteria</taxon>
        <taxon>Bacillati</taxon>
        <taxon>Bacillota</taxon>
        <taxon>Clostridia</taxon>
        <taxon>Lachnospirales</taxon>
        <taxon>Lachnospiraceae</taxon>
        <taxon>Mediterraneibacter</taxon>
    </lineage>
</organism>
<dbReference type="AlphaFoldDB" id="A0A9D2P1Z6"/>
<accession>A0A9D2P1Z6</accession>
<name>A0A9D2P1Z6_9FIRM</name>
<reference evidence="1" key="1">
    <citation type="journal article" date="2021" name="PeerJ">
        <title>Extensive microbial diversity within the chicken gut microbiome revealed by metagenomics and culture.</title>
        <authorList>
            <person name="Gilroy R."/>
            <person name="Ravi A."/>
            <person name="Getino M."/>
            <person name="Pursley I."/>
            <person name="Horton D.L."/>
            <person name="Alikhan N.F."/>
            <person name="Baker D."/>
            <person name="Gharbi K."/>
            <person name="Hall N."/>
            <person name="Watson M."/>
            <person name="Adriaenssens E.M."/>
            <person name="Foster-Nyarko E."/>
            <person name="Jarju S."/>
            <person name="Secka A."/>
            <person name="Antonio M."/>
            <person name="Oren A."/>
            <person name="Chaudhuri R.R."/>
            <person name="La Ragione R."/>
            <person name="Hildebrand F."/>
            <person name="Pallen M.J."/>
        </authorList>
    </citation>
    <scope>NUCLEOTIDE SEQUENCE</scope>
    <source>
        <strain evidence="1">CHK165-2605</strain>
    </source>
</reference>
<evidence type="ECO:0000313" key="2">
    <source>
        <dbReference type="Proteomes" id="UP000823895"/>
    </source>
</evidence>
<proteinExistence type="predicted"/>
<dbReference type="Proteomes" id="UP000823895">
    <property type="component" value="Unassembled WGS sequence"/>
</dbReference>
<dbReference type="EMBL" id="DWWI01000065">
    <property type="protein sequence ID" value="HJC42640.1"/>
    <property type="molecule type" value="Genomic_DNA"/>
</dbReference>
<sequence>MILRLACVSENWYVRSSVKSAEVILRQKMPEGRAMDDDMPEVYKTPMVSMP</sequence>
<evidence type="ECO:0000313" key="1">
    <source>
        <dbReference type="EMBL" id="HJC42640.1"/>
    </source>
</evidence>